<name>A0A1M4VDL4_9THEO</name>
<proteinExistence type="predicted"/>
<dbReference type="Proteomes" id="UP000184088">
    <property type="component" value="Unassembled WGS sequence"/>
</dbReference>
<accession>A0A1M4VDL4</accession>
<evidence type="ECO:0000313" key="2">
    <source>
        <dbReference type="Proteomes" id="UP000184088"/>
    </source>
</evidence>
<gene>
    <name evidence="1" type="ORF">SAMN02746089_00598</name>
</gene>
<dbReference type="EMBL" id="FQVH01000004">
    <property type="protein sequence ID" value="SHE66963.1"/>
    <property type="molecule type" value="Genomic_DNA"/>
</dbReference>
<reference evidence="1 2" key="1">
    <citation type="submission" date="2016-11" db="EMBL/GenBank/DDBJ databases">
        <authorList>
            <person name="Jaros S."/>
            <person name="Januszkiewicz K."/>
            <person name="Wedrychowicz H."/>
        </authorList>
    </citation>
    <scope>NUCLEOTIDE SEQUENCE [LARGE SCALE GENOMIC DNA]</scope>
    <source>
        <strain evidence="1 2">DSM 17918</strain>
    </source>
</reference>
<organism evidence="1 2">
    <name type="scientific">Caldanaerobius fijiensis DSM 17918</name>
    <dbReference type="NCBI Taxonomy" id="1121256"/>
    <lineage>
        <taxon>Bacteria</taxon>
        <taxon>Bacillati</taxon>
        <taxon>Bacillota</taxon>
        <taxon>Clostridia</taxon>
        <taxon>Thermoanaerobacterales</taxon>
        <taxon>Thermoanaerobacteraceae</taxon>
        <taxon>Caldanaerobius</taxon>
    </lineage>
</organism>
<dbReference type="STRING" id="1121256.SAMN02746089_00598"/>
<evidence type="ECO:0000313" key="1">
    <source>
        <dbReference type="EMBL" id="SHE66963.1"/>
    </source>
</evidence>
<protein>
    <submittedName>
        <fullName evidence="1">Uncharacterized protein</fullName>
    </submittedName>
</protein>
<keyword evidence="2" id="KW-1185">Reference proteome</keyword>
<sequence length="129" mass="15505">MKKYIELMKLQMKEVEDRWPGHLFIKACKLFGVLVMSAIYHQRFLLCRKCHHCSGFIDILQQVLLPPDGWILFDFDVDFIDFKLYTGLLNRFCVEHDSILVRKLQWNKKHLFFDHDFFVRSDCAIKCFA</sequence>
<dbReference type="AlphaFoldDB" id="A0A1M4VDL4"/>